<dbReference type="Proteomes" id="UP000054342">
    <property type="component" value="Unassembled WGS sequence"/>
</dbReference>
<dbReference type="InterPro" id="IPR051678">
    <property type="entry name" value="AGP_Transferase"/>
</dbReference>
<dbReference type="PANTHER" id="PTHR21310">
    <property type="entry name" value="AMINOGLYCOSIDE PHOSPHOTRANSFERASE-RELATED-RELATED"/>
    <property type="match status" value="1"/>
</dbReference>
<organism evidence="1 2">
    <name type="scientific">Exophiala xenobiotica</name>
    <dbReference type="NCBI Taxonomy" id="348802"/>
    <lineage>
        <taxon>Eukaryota</taxon>
        <taxon>Fungi</taxon>
        <taxon>Dikarya</taxon>
        <taxon>Ascomycota</taxon>
        <taxon>Pezizomycotina</taxon>
        <taxon>Eurotiomycetes</taxon>
        <taxon>Chaetothyriomycetidae</taxon>
        <taxon>Chaetothyriales</taxon>
        <taxon>Herpotrichiellaceae</taxon>
        <taxon>Exophiala</taxon>
    </lineage>
</organism>
<protein>
    <recommendedName>
        <fullName evidence="3">Aminoglycoside phosphotransferase domain-containing protein</fullName>
    </recommendedName>
</protein>
<evidence type="ECO:0000313" key="1">
    <source>
        <dbReference type="EMBL" id="KIW58938.1"/>
    </source>
</evidence>
<dbReference type="OrthoDB" id="4118642at2759"/>
<dbReference type="PANTHER" id="PTHR21310:SF37">
    <property type="entry name" value="AMINOGLYCOSIDE PHOSPHOTRANSFERASE DOMAIN-CONTAINING PROTEIN"/>
    <property type="match status" value="1"/>
</dbReference>
<evidence type="ECO:0000313" key="2">
    <source>
        <dbReference type="Proteomes" id="UP000054342"/>
    </source>
</evidence>
<dbReference type="EMBL" id="KN847318">
    <property type="protein sequence ID" value="KIW58938.1"/>
    <property type="molecule type" value="Genomic_DNA"/>
</dbReference>
<gene>
    <name evidence="1" type="ORF">PV05_03428</name>
</gene>
<reference evidence="1 2" key="1">
    <citation type="submission" date="2015-01" db="EMBL/GenBank/DDBJ databases">
        <title>The Genome Sequence of Exophiala xenobiotica CBS118157.</title>
        <authorList>
            <consortium name="The Broad Institute Genomics Platform"/>
            <person name="Cuomo C."/>
            <person name="de Hoog S."/>
            <person name="Gorbushina A."/>
            <person name="Stielow B."/>
            <person name="Teixiera M."/>
            <person name="Abouelleil A."/>
            <person name="Chapman S.B."/>
            <person name="Priest M."/>
            <person name="Young S.K."/>
            <person name="Wortman J."/>
            <person name="Nusbaum C."/>
            <person name="Birren B."/>
        </authorList>
    </citation>
    <scope>NUCLEOTIDE SEQUENCE [LARGE SCALE GENOMIC DNA]</scope>
    <source>
        <strain evidence="1 2">CBS 118157</strain>
    </source>
</reference>
<proteinExistence type="predicted"/>
<accession>A0A0D2ET88</accession>
<dbReference type="RefSeq" id="XP_013319521.1">
    <property type="nucleotide sequence ID" value="XM_013464067.1"/>
</dbReference>
<evidence type="ECO:0008006" key="3">
    <source>
        <dbReference type="Google" id="ProtNLM"/>
    </source>
</evidence>
<sequence>MLLHTWNERHQERDFRKNLFQGLSRILLNIARVPLPRIGSFTVNDDGSLLLANRPLSVVVQQLENEQIPVDIPRHLTYTSVDSYVIDILNCLHDSRLRHQPNGASDKSDCIYQMSALAAMKAVSSLFLRRDLCHGPFLFNLTDLHQSNIFVDEIWNITCLIDLEWALSSPIEMIYPPRWLANQDINQMDEEIYDPVRQEFMDILEHTEQELSIQPHQRLSPVTKQAWEMGMFWYTLARRSPMGLVRVFYDHIQPILASWHEENSEFYTIMLEYWTINSIPFIDQNLADKEDYDRQLRQAFEDKADETLEDAP</sequence>
<dbReference type="HOGENOM" id="CLU_025005_0_3_1"/>
<dbReference type="AlphaFoldDB" id="A0A0D2ET88"/>
<name>A0A0D2ET88_9EURO</name>
<keyword evidence="2" id="KW-1185">Reference proteome</keyword>
<dbReference type="GeneID" id="25325336"/>